<name>A0A942U139_9BACI</name>
<dbReference type="NCBIfam" id="TIGR01221">
    <property type="entry name" value="rmlC"/>
    <property type="match status" value="1"/>
</dbReference>
<keyword evidence="3 4" id="KW-0413">Isomerase</keyword>
<feature type="active site" description="Proton donor" evidence="1">
    <location>
        <position position="132"/>
    </location>
</feature>
<dbReference type="GO" id="GO:0019305">
    <property type="term" value="P:dTDP-rhamnose biosynthetic process"/>
    <property type="evidence" value="ECO:0007669"/>
    <property type="project" value="UniProtKB-UniRule"/>
</dbReference>
<comment type="subunit">
    <text evidence="3">Homodimer.</text>
</comment>
<dbReference type="GO" id="GO:0005829">
    <property type="term" value="C:cytosol"/>
    <property type="evidence" value="ECO:0007669"/>
    <property type="project" value="TreeGrafter"/>
</dbReference>
<evidence type="ECO:0000256" key="3">
    <source>
        <dbReference type="RuleBase" id="RU364069"/>
    </source>
</evidence>
<dbReference type="Gene3D" id="2.60.120.10">
    <property type="entry name" value="Jelly Rolls"/>
    <property type="match status" value="1"/>
</dbReference>
<evidence type="ECO:0000313" key="4">
    <source>
        <dbReference type="EMBL" id="MBS4212616.1"/>
    </source>
</evidence>
<sequence length="184" mass="21146">MFVKPIPLHQAALIEMEPIQDSRGFFARSFCKKTLADHGISFDVVQSNMAFNHSKATLRGMHFQLPPYCEDKIVSCFQGSIYDVIIDLNRQSPTFGKWFGITLSQENRLSLYVPKGFAHGYLTLTDHAAIHYMVSEYYSPSHESGVRFDDEVFGIDWPVKDDLIISEKDRKWKNFDLGRDGIIF</sequence>
<dbReference type="RefSeq" id="WP_213117155.1">
    <property type="nucleotide sequence ID" value="NZ_JAGYPF010000002.1"/>
</dbReference>
<evidence type="ECO:0000313" key="5">
    <source>
        <dbReference type="Proteomes" id="UP000679749"/>
    </source>
</evidence>
<dbReference type="EMBL" id="JAGYPF010000002">
    <property type="protein sequence ID" value="MBS4212616.1"/>
    <property type="molecule type" value="Genomic_DNA"/>
</dbReference>
<accession>A0A942U139</accession>
<dbReference type="InterPro" id="IPR011051">
    <property type="entry name" value="RmlC_Cupin_sf"/>
</dbReference>
<evidence type="ECO:0000256" key="1">
    <source>
        <dbReference type="PIRSR" id="PIRSR600888-1"/>
    </source>
</evidence>
<dbReference type="GO" id="GO:0008830">
    <property type="term" value="F:dTDP-4-dehydrorhamnose 3,5-epimerase activity"/>
    <property type="evidence" value="ECO:0007669"/>
    <property type="project" value="UniProtKB-UniRule"/>
</dbReference>
<dbReference type="Proteomes" id="UP000679749">
    <property type="component" value="Unassembled WGS sequence"/>
</dbReference>
<dbReference type="AlphaFoldDB" id="A0A942U139"/>
<comment type="caution">
    <text evidence="4">The sequence shown here is derived from an EMBL/GenBank/DDBJ whole genome shotgun (WGS) entry which is preliminary data.</text>
</comment>
<dbReference type="PANTHER" id="PTHR21047">
    <property type="entry name" value="DTDP-6-DEOXY-D-GLUCOSE-3,5 EPIMERASE"/>
    <property type="match status" value="1"/>
</dbReference>
<organism evidence="4 5">
    <name type="scientific">Neobacillus rhizophilus</name>
    <dbReference type="NCBI Taxonomy" id="2833579"/>
    <lineage>
        <taxon>Bacteria</taxon>
        <taxon>Bacillati</taxon>
        <taxon>Bacillota</taxon>
        <taxon>Bacilli</taxon>
        <taxon>Bacillales</taxon>
        <taxon>Bacillaceae</taxon>
        <taxon>Neobacillus</taxon>
    </lineage>
</organism>
<keyword evidence="5" id="KW-1185">Reference proteome</keyword>
<feature type="site" description="Participates in a stacking interaction with the thymidine ring of dTDP-4-oxo-6-deoxyglucose" evidence="2">
    <location>
        <position position="138"/>
    </location>
</feature>
<dbReference type="GO" id="GO:0000271">
    <property type="term" value="P:polysaccharide biosynthetic process"/>
    <property type="evidence" value="ECO:0007669"/>
    <property type="project" value="TreeGrafter"/>
</dbReference>
<dbReference type="Pfam" id="PF00908">
    <property type="entry name" value="dTDP_sugar_isom"/>
    <property type="match status" value="1"/>
</dbReference>
<evidence type="ECO:0000256" key="2">
    <source>
        <dbReference type="PIRSR" id="PIRSR600888-3"/>
    </source>
</evidence>
<dbReference type="EC" id="5.1.3.13" evidence="3"/>
<dbReference type="InterPro" id="IPR014710">
    <property type="entry name" value="RmlC-like_jellyroll"/>
</dbReference>
<gene>
    <name evidence="4" type="primary">rfbC</name>
    <name evidence="4" type="ORF">KHA99_09175</name>
</gene>
<dbReference type="SUPFAM" id="SSF51182">
    <property type="entry name" value="RmlC-like cupins"/>
    <property type="match status" value="1"/>
</dbReference>
<comment type="catalytic activity">
    <reaction evidence="3">
        <text>dTDP-4-dehydro-6-deoxy-alpha-D-glucose = dTDP-4-dehydro-beta-L-rhamnose</text>
        <dbReference type="Rhea" id="RHEA:16969"/>
        <dbReference type="ChEBI" id="CHEBI:57649"/>
        <dbReference type="ChEBI" id="CHEBI:62830"/>
        <dbReference type="EC" id="5.1.3.13"/>
    </reaction>
</comment>
<dbReference type="CDD" id="cd00438">
    <property type="entry name" value="cupin_RmlC"/>
    <property type="match status" value="1"/>
</dbReference>
<dbReference type="PANTHER" id="PTHR21047:SF2">
    <property type="entry name" value="THYMIDINE DIPHOSPHO-4-KETO-RHAMNOSE 3,5-EPIMERASE"/>
    <property type="match status" value="1"/>
</dbReference>
<protein>
    <recommendedName>
        <fullName evidence="3">dTDP-4-dehydrorhamnose 3,5-epimerase</fullName>
        <ecNumber evidence="3">5.1.3.13</ecNumber>
    </recommendedName>
    <alternativeName>
        <fullName evidence="3">Thymidine diphospho-4-keto-rhamnose 3,5-epimerase</fullName>
    </alternativeName>
</protein>
<comment type="pathway">
    <text evidence="3">Carbohydrate biosynthesis; dTDP-L-rhamnose biosynthesis.</text>
</comment>
<dbReference type="InterPro" id="IPR000888">
    <property type="entry name" value="RmlC-like"/>
</dbReference>
<comment type="similarity">
    <text evidence="3">Belongs to the dTDP-4-dehydrorhamnose 3,5-epimerase family.</text>
</comment>
<feature type="active site" description="Proton acceptor" evidence="1">
    <location>
        <position position="62"/>
    </location>
</feature>
<comment type="function">
    <text evidence="3">Catalyzes the epimerization of the C3' and C5'positions of dTDP-6-deoxy-D-xylo-4-hexulose, forming dTDP-6-deoxy-L-lyxo-4-hexulose.</text>
</comment>
<reference evidence="4" key="1">
    <citation type="submission" date="2021-05" db="EMBL/GenBank/DDBJ databases">
        <title>Novel Bacillus species.</title>
        <authorList>
            <person name="Liu G."/>
        </authorList>
    </citation>
    <scope>NUCLEOTIDE SEQUENCE</scope>
    <source>
        <strain evidence="4">FJAT-49825</strain>
    </source>
</reference>
<proteinExistence type="inferred from homology"/>